<organism evidence="2 3">
    <name type="scientific">Linum trigynum</name>
    <dbReference type="NCBI Taxonomy" id="586398"/>
    <lineage>
        <taxon>Eukaryota</taxon>
        <taxon>Viridiplantae</taxon>
        <taxon>Streptophyta</taxon>
        <taxon>Embryophyta</taxon>
        <taxon>Tracheophyta</taxon>
        <taxon>Spermatophyta</taxon>
        <taxon>Magnoliopsida</taxon>
        <taxon>eudicotyledons</taxon>
        <taxon>Gunneridae</taxon>
        <taxon>Pentapetalae</taxon>
        <taxon>rosids</taxon>
        <taxon>fabids</taxon>
        <taxon>Malpighiales</taxon>
        <taxon>Linaceae</taxon>
        <taxon>Linum</taxon>
    </lineage>
</organism>
<evidence type="ECO:0000313" key="3">
    <source>
        <dbReference type="Proteomes" id="UP001497516"/>
    </source>
</evidence>
<keyword evidence="3" id="KW-1185">Reference proteome</keyword>
<accession>A0AAV2E9D0</accession>
<feature type="transmembrane region" description="Helical" evidence="1">
    <location>
        <begin position="75"/>
        <end position="103"/>
    </location>
</feature>
<keyword evidence="1" id="KW-1133">Transmembrane helix</keyword>
<gene>
    <name evidence="2" type="ORF">LTRI10_LOCUS23739</name>
</gene>
<dbReference type="EMBL" id="OZ034817">
    <property type="protein sequence ID" value="CAL1382412.1"/>
    <property type="molecule type" value="Genomic_DNA"/>
</dbReference>
<evidence type="ECO:0000313" key="2">
    <source>
        <dbReference type="EMBL" id="CAL1382412.1"/>
    </source>
</evidence>
<name>A0AAV2E9D0_9ROSI</name>
<sequence>MRFPFSSLILVGKDSSSSEYLILQPFVPWVFGSSTIIFSDEVRFLLSLSTHVTFLGCHVTFKLQRLVTISIFHLWALLCGSYFHALLISSPLNTLISSIWSMLFEEERLMLPH</sequence>
<protein>
    <submittedName>
        <fullName evidence="2">Uncharacterized protein</fullName>
    </submittedName>
</protein>
<reference evidence="2 3" key="1">
    <citation type="submission" date="2024-04" db="EMBL/GenBank/DDBJ databases">
        <authorList>
            <person name="Fracassetti M."/>
        </authorList>
    </citation>
    <scope>NUCLEOTIDE SEQUENCE [LARGE SCALE GENOMIC DNA]</scope>
</reference>
<keyword evidence="1" id="KW-0812">Transmembrane</keyword>
<dbReference type="Proteomes" id="UP001497516">
    <property type="component" value="Chromosome 4"/>
</dbReference>
<keyword evidence="1" id="KW-0472">Membrane</keyword>
<dbReference type="AlphaFoldDB" id="A0AAV2E9D0"/>
<evidence type="ECO:0000256" key="1">
    <source>
        <dbReference type="SAM" id="Phobius"/>
    </source>
</evidence>
<proteinExistence type="predicted"/>